<dbReference type="EMBL" id="VGLS01000310">
    <property type="protein sequence ID" value="MBM3224373.1"/>
    <property type="molecule type" value="Genomic_DNA"/>
</dbReference>
<evidence type="ECO:0000259" key="1">
    <source>
        <dbReference type="Pfam" id="PF00496"/>
    </source>
</evidence>
<accession>A0A937W041</accession>
<organism evidence="2 3">
    <name type="scientific">Tectimicrobiota bacterium</name>
    <dbReference type="NCBI Taxonomy" id="2528274"/>
    <lineage>
        <taxon>Bacteria</taxon>
        <taxon>Pseudomonadati</taxon>
        <taxon>Nitrospinota/Tectimicrobiota group</taxon>
        <taxon>Candidatus Tectimicrobiota</taxon>
    </lineage>
</organism>
<gene>
    <name evidence="2" type="ORF">FJZ47_11290</name>
</gene>
<evidence type="ECO:0000313" key="3">
    <source>
        <dbReference type="Proteomes" id="UP000712673"/>
    </source>
</evidence>
<sequence>MPAENNPYFPGPEYRTMWATHDPQQANAMLDAIGLTQKDAEGYRLRSDGKGRLRLIMTVAGAAHAPFEQFVEPVKQHWKSVGIFLDIEVVERSLAITRGGANETQLSAWNNDGTEHLWTFPFHVIWLSIATVAPGGPEYAKWFHSGGKEGVEPKGRIREMMDLWVRGLGSSADERITMGKRIWQIAAEDVYIIGILGPGAASGVRVAKTAMRNLPGRMYISPDGKAEGISRPVTYFYKN</sequence>
<dbReference type="Proteomes" id="UP000712673">
    <property type="component" value="Unassembled WGS sequence"/>
</dbReference>
<dbReference type="InterPro" id="IPR000914">
    <property type="entry name" value="SBP_5_dom"/>
</dbReference>
<evidence type="ECO:0000313" key="2">
    <source>
        <dbReference type="EMBL" id="MBM3224373.1"/>
    </source>
</evidence>
<dbReference type="Pfam" id="PF00496">
    <property type="entry name" value="SBP_bac_5"/>
    <property type="match status" value="1"/>
</dbReference>
<name>A0A937W041_UNCTE</name>
<reference evidence="2" key="1">
    <citation type="submission" date="2019-03" db="EMBL/GenBank/DDBJ databases">
        <title>Lake Tanganyika Metagenome-Assembled Genomes (MAGs).</title>
        <authorList>
            <person name="Tran P."/>
        </authorList>
    </citation>
    <scope>NUCLEOTIDE SEQUENCE</scope>
    <source>
        <strain evidence="2">K_DeepCast_65m_m2_066</strain>
    </source>
</reference>
<proteinExistence type="predicted"/>
<dbReference type="AlphaFoldDB" id="A0A937W041"/>
<feature type="domain" description="Solute-binding protein family 5" evidence="1">
    <location>
        <begin position="11"/>
        <end position="114"/>
    </location>
</feature>
<dbReference type="Gene3D" id="3.10.105.10">
    <property type="entry name" value="Dipeptide-binding Protein, Domain 3"/>
    <property type="match status" value="1"/>
</dbReference>
<protein>
    <recommendedName>
        <fullName evidence="1">Solute-binding protein family 5 domain-containing protein</fullName>
    </recommendedName>
</protein>
<comment type="caution">
    <text evidence="2">The sequence shown here is derived from an EMBL/GenBank/DDBJ whole genome shotgun (WGS) entry which is preliminary data.</text>
</comment>
<dbReference type="SUPFAM" id="SSF53850">
    <property type="entry name" value="Periplasmic binding protein-like II"/>
    <property type="match status" value="1"/>
</dbReference>